<keyword evidence="8" id="KW-0677">Repeat</keyword>
<dbReference type="InterPro" id="IPR021967">
    <property type="entry name" value="Nup98_C"/>
</dbReference>
<dbReference type="Pfam" id="PF13634">
    <property type="entry name" value="Nucleoporin_FG"/>
    <property type="match status" value="3"/>
</dbReference>
<dbReference type="Proteomes" id="UP000838412">
    <property type="component" value="Chromosome 6"/>
</dbReference>
<organism evidence="20 21">
    <name type="scientific">Branchiostoma lanceolatum</name>
    <name type="common">Common lancelet</name>
    <name type="synonym">Amphioxus lanceolatum</name>
    <dbReference type="NCBI Taxonomy" id="7740"/>
    <lineage>
        <taxon>Eukaryota</taxon>
        <taxon>Metazoa</taxon>
        <taxon>Chordata</taxon>
        <taxon>Cephalochordata</taxon>
        <taxon>Leptocardii</taxon>
        <taxon>Amphioxiformes</taxon>
        <taxon>Branchiostomatidae</taxon>
        <taxon>Branchiostoma</taxon>
    </lineage>
</organism>
<feature type="region of interest" description="Disordered" evidence="18">
    <location>
        <begin position="953"/>
        <end position="983"/>
    </location>
</feature>
<dbReference type="PANTHER" id="PTHR23198:SF6">
    <property type="entry name" value="NUCLEAR PORE COMPLEX PROTEIN NUP98-NUP96"/>
    <property type="match status" value="1"/>
</dbReference>
<name>A0A8K0A4M6_BRALA</name>
<keyword evidence="14" id="KW-0811">Translocation</keyword>
<proteinExistence type="inferred from homology"/>
<evidence type="ECO:0000256" key="17">
    <source>
        <dbReference type="ARBA" id="ARBA00023242"/>
    </source>
</evidence>
<keyword evidence="9" id="KW-0378">Hydrolase</keyword>
<evidence type="ECO:0000256" key="1">
    <source>
        <dbReference type="ARBA" id="ARBA00004567"/>
    </source>
</evidence>
<dbReference type="Gene3D" id="1.25.40.690">
    <property type="match status" value="1"/>
</dbReference>
<feature type="region of interest" description="Disordered" evidence="18">
    <location>
        <begin position="625"/>
        <end position="691"/>
    </location>
</feature>
<gene>
    <name evidence="20" type="primary">NUP98</name>
    <name evidence="20" type="ORF">BLAG_LOCUS21059</name>
</gene>
<reference evidence="20" key="1">
    <citation type="submission" date="2022-01" db="EMBL/GenBank/DDBJ databases">
        <authorList>
            <person name="Braso-Vives M."/>
        </authorList>
    </citation>
    <scope>NUCLEOTIDE SEQUENCE</scope>
</reference>
<evidence type="ECO:0000256" key="14">
    <source>
        <dbReference type="ARBA" id="ARBA00023010"/>
    </source>
</evidence>
<evidence type="ECO:0000256" key="8">
    <source>
        <dbReference type="ARBA" id="ARBA00022737"/>
    </source>
</evidence>
<evidence type="ECO:0000256" key="16">
    <source>
        <dbReference type="ARBA" id="ARBA00023136"/>
    </source>
</evidence>
<feature type="compositionally biased region" description="Low complexity" evidence="18">
    <location>
        <begin position="1028"/>
        <end position="1044"/>
    </location>
</feature>
<dbReference type="Pfam" id="PF12110">
    <property type="entry name" value="Nup96"/>
    <property type="match status" value="1"/>
</dbReference>
<dbReference type="GO" id="GO:0034398">
    <property type="term" value="P:telomere tethering at nuclear periphery"/>
    <property type="evidence" value="ECO:0007669"/>
    <property type="project" value="TreeGrafter"/>
</dbReference>
<dbReference type="OrthoDB" id="3797628at2759"/>
<evidence type="ECO:0000256" key="10">
    <source>
        <dbReference type="ARBA" id="ARBA00022813"/>
    </source>
</evidence>
<evidence type="ECO:0000256" key="9">
    <source>
        <dbReference type="ARBA" id="ARBA00022801"/>
    </source>
</evidence>
<dbReference type="InterPro" id="IPR025574">
    <property type="entry name" value="Nucleoporin_FG_rpt"/>
</dbReference>
<feature type="region of interest" description="Disordered" evidence="18">
    <location>
        <begin position="703"/>
        <end position="733"/>
    </location>
</feature>
<feature type="region of interest" description="Disordered" evidence="18">
    <location>
        <begin position="1026"/>
        <end position="1045"/>
    </location>
</feature>
<sequence length="1858" mass="199575">MFGAPQKTPFGGTTGFGTTAKPFGAAKTTGTGAFGTSSFGATQTPAAGGLFGGTSTNTGTGLFGGTSFGTPSTSTSTFGGFGGTSTTQTGGGLFGTSTSTAGTGLFATPQQQTAPFGAANKTGFGGFGTQTSTAATGTGLFGATQQTPSLFGGGQTSSTGLFGAVGSIGGGTNGTTVKFNPVSGSDTMMKNGVSQNIRTAHQCITAMKEYETKSLEELRVEDYLANRKGGSTGTTALFGATATPQTGGGLFGTATTTSTTGFTFGKAAFGTGQTQAKAGATGFGTTSTGTGLFGQTQTTQAGGLFASPFGGTATTTTASTGFSFGQTNTGTGLFGQTQQKTGLFGQPTTQTTGLFGTPSTTTATGFGSTFGTGTFGTPNQAGGLFGANKAPTFGATTTTSTTGGLFGNTATNTGGLFGQSKPGLTLGLGTGFGTGAFGTTTTSTGTSLFGQKPTNTFGAGLGTGLGAGLGTLGTASIFGNTGLGTGLGTGTTGLNLTQPTTLGTDAAAQLAQQAQIQQQLQALANSPFGDSPLFRNNVADPAKRAELLKPTSLAAQKALTTPSHYKISPRPTAKIKPKPLHSLVSGKSQLFEGLDDEDTSLSNDTFVPRRSVKKLIIRNKASPTASELDAGLGEEDDLLAPPAYPSDTFLVEDKRTSESEKENDPMENLYSNPVRKPIPETPANKSSPAPDDSIIALNLRQRSCSPGEDSMGEPTHDDQGEAEEDVEREPHPAGIVLTKNEYYTEPSLDELANMVDENGDCWVENFVIGRDGYGSVFFPGLTNVANLNLDETVHIRRKEITVYPDDSTKPPEGEGLNKKAEVTLHCTWPMDKTAHIPIKSPDRLKKMGYQEKIEVATSKIGARFLEYRPDTGSWVFQVPHFSKYGLDDSEDEEELVSQDQKKMKMQQQGDLQKQQQKENQPPSLNSQPPITETLKSEQPIMEQMQDDSDMADISQEPIPDLAPNSSGDQDGLEGLSEEEVVPSSHRLATHLGMSAHRMQVMKASFFGDEEEGEGMDYKPVFGGMSGKSSLRGSAPPSRSASPLPHRMVESKMDRGSFLAHTARLGSLGSPVRGLGGMSMSPSHSPRTRIPSGGFSPKFSPKVEQSGLFPSMSRPAPYPVFERNQGLLLPSGLSSEMERPRKIVGSQRQPMLLPWKETVTNEKQSLVADAALMMGRSFKVGWGPNWTLVRCAGPDKDGEAPERKKETSIPFSILPKSTPRLAKLGTSSPFSVVMERVDVAPHFVVQDKVTVANHVSHLEVELETSLCSTEDHPCPVFVPTPGVGALHQHAEVAGRNKENCGVRHPERESADHANLVLSLCVALWGDLPDQDREDGENGLDRTSYAYHMARREAVSHWLMNQAQDTIQQEVQDSKFKEGGHTDAIFSLLSGRQISQACSLAQQSGDHRLALILAQAGGSHFPREVLGKQLSDWEELKADRFISDSRLRVYALLAGKPVWPATNGEINTCENLDWKRALAVHLWYLCTPSATVPEALHLYLQAFTKKSEFGEYANPPLPPYLERSSYRSGDQEEDRYVIRDMCYHLLQLYADRSHQLDRLLAPTTSTPNQLDYRLSWLVCQVLQALDYTHLSEHHLNTIHAGYIAQLESLGLWEWAVFVALHITDNSRRELVTKELLCRHCSLSEEEAYVQKEEFLQEKLKVPAVWIHEAKALRAHYEGKPHDEAWHLLKAGKWNASHRIILKHLAADAIINEDYEYLQEFLEELSPPERSSTIQDWNFGGRVFLDYIHINNSLVEMAKGVSSSYDLERLHPQVTSLCSRVENIPCLTPKDRLCQSEMAKKAASFLRLVLEGQNKPPTVDGECLVPSYQLAPHITKLPMPEDYALQELRALTHSYMVELTT</sequence>
<keyword evidence="16" id="KW-0472">Membrane</keyword>
<evidence type="ECO:0000256" key="11">
    <source>
        <dbReference type="ARBA" id="ARBA00022816"/>
    </source>
</evidence>
<keyword evidence="11" id="KW-0509">mRNA transport</keyword>
<dbReference type="GO" id="GO:0008236">
    <property type="term" value="F:serine-type peptidase activity"/>
    <property type="evidence" value="ECO:0007669"/>
    <property type="project" value="UniProtKB-KW"/>
</dbReference>
<evidence type="ECO:0000313" key="20">
    <source>
        <dbReference type="EMBL" id="CAH1267912.1"/>
    </source>
</evidence>
<dbReference type="GO" id="GO:0006405">
    <property type="term" value="P:RNA export from nucleus"/>
    <property type="evidence" value="ECO:0007669"/>
    <property type="project" value="TreeGrafter"/>
</dbReference>
<feature type="compositionally biased region" description="Basic and acidic residues" evidence="18">
    <location>
        <begin position="651"/>
        <end position="664"/>
    </location>
</feature>
<keyword evidence="6" id="KW-0813">Transport</keyword>
<dbReference type="GO" id="GO:0006606">
    <property type="term" value="P:protein import into nucleus"/>
    <property type="evidence" value="ECO:0007669"/>
    <property type="project" value="TreeGrafter"/>
</dbReference>
<keyword evidence="12" id="KW-0720">Serine protease</keyword>
<feature type="compositionally biased region" description="Polar residues" evidence="18">
    <location>
        <begin position="918"/>
        <end position="930"/>
    </location>
</feature>
<evidence type="ECO:0000256" key="12">
    <source>
        <dbReference type="ARBA" id="ARBA00022825"/>
    </source>
</evidence>
<evidence type="ECO:0000256" key="18">
    <source>
        <dbReference type="SAM" id="MobiDB-lite"/>
    </source>
</evidence>
<dbReference type="Pfam" id="PF21240">
    <property type="entry name" value="Nup98_GLEBS"/>
    <property type="match status" value="1"/>
</dbReference>
<feature type="domain" description="Peptidase S59" evidence="19">
    <location>
        <begin position="739"/>
        <end position="881"/>
    </location>
</feature>
<dbReference type="GO" id="GO:0005654">
    <property type="term" value="C:nucleoplasm"/>
    <property type="evidence" value="ECO:0007669"/>
    <property type="project" value="UniProtKB-SubCell"/>
</dbReference>
<evidence type="ECO:0000256" key="15">
    <source>
        <dbReference type="ARBA" id="ARBA00023132"/>
    </source>
</evidence>
<dbReference type="InterPro" id="IPR037665">
    <property type="entry name" value="Nucleoporin_S59-like"/>
</dbReference>
<dbReference type="Gene3D" id="3.30.1610.10">
    <property type="entry name" value="Peptidase S59, nucleoporin"/>
    <property type="match status" value="1"/>
</dbReference>
<accession>A0A8K0A4M6</accession>
<dbReference type="EMBL" id="OV696691">
    <property type="protein sequence ID" value="CAH1267912.1"/>
    <property type="molecule type" value="Genomic_DNA"/>
</dbReference>
<feature type="compositionally biased region" description="Gly residues" evidence="18">
    <location>
        <begin position="79"/>
        <end position="94"/>
    </location>
</feature>
<dbReference type="GO" id="GO:0017056">
    <property type="term" value="F:structural constituent of nuclear pore"/>
    <property type="evidence" value="ECO:0007669"/>
    <property type="project" value="InterPro"/>
</dbReference>
<dbReference type="GO" id="GO:0006508">
    <property type="term" value="P:proteolysis"/>
    <property type="evidence" value="ECO:0007669"/>
    <property type="project" value="UniProtKB-KW"/>
</dbReference>
<dbReference type="GO" id="GO:0044614">
    <property type="term" value="C:nuclear pore cytoplasmic filaments"/>
    <property type="evidence" value="ECO:0007669"/>
    <property type="project" value="TreeGrafter"/>
</dbReference>
<feature type="region of interest" description="Disordered" evidence="18">
    <location>
        <begin position="74"/>
        <end position="94"/>
    </location>
</feature>
<keyword evidence="21" id="KW-1185">Reference proteome</keyword>
<dbReference type="PANTHER" id="PTHR23198">
    <property type="entry name" value="NUCLEOPORIN"/>
    <property type="match status" value="1"/>
</dbReference>
<comment type="similarity">
    <text evidence="4">Belongs to the nucleoporin GLFG family.</text>
</comment>
<dbReference type="PROSITE" id="PS51434">
    <property type="entry name" value="NUP_C"/>
    <property type="match status" value="1"/>
</dbReference>
<evidence type="ECO:0000259" key="19">
    <source>
        <dbReference type="PROSITE" id="PS51434"/>
    </source>
</evidence>
<keyword evidence="17" id="KW-0539">Nucleus</keyword>
<evidence type="ECO:0000256" key="3">
    <source>
        <dbReference type="ARBA" id="ARBA00004642"/>
    </source>
</evidence>
<evidence type="ECO:0000256" key="5">
    <source>
        <dbReference type="ARBA" id="ARBA00013472"/>
    </source>
</evidence>
<keyword evidence="15" id="KW-0906">Nuclear pore complex</keyword>
<dbReference type="Pfam" id="PF04096">
    <property type="entry name" value="Nucleoporin2"/>
    <property type="match status" value="1"/>
</dbReference>
<protein>
    <recommendedName>
        <fullName evidence="5">Nuclear pore complex protein Nup98-Nup96</fullName>
    </recommendedName>
</protein>
<feature type="compositionally biased region" description="Low complexity" evidence="18">
    <location>
        <begin position="905"/>
        <end position="914"/>
    </location>
</feature>
<evidence type="ECO:0000256" key="6">
    <source>
        <dbReference type="ARBA" id="ARBA00022448"/>
    </source>
</evidence>
<dbReference type="GO" id="GO:0031965">
    <property type="term" value="C:nuclear membrane"/>
    <property type="evidence" value="ECO:0007669"/>
    <property type="project" value="UniProtKB-SubCell"/>
</dbReference>
<evidence type="ECO:0000256" key="4">
    <source>
        <dbReference type="ARBA" id="ARBA00008926"/>
    </source>
</evidence>
<dbReference type="GO" id="GO:0000973">
    <property type="term" value="P:post-transcriptional tethering of RNA polymerase II gene DNA at nuclear periphery"/>
    <property type="evidence" value="ECO:0007669"/>
    <property type="project" value="TreeGrafter"/>
</dbReference>
<dbReference type="FunFam" id="3.30.1610.10:FF:000001">
    <property type="entry name" value="Nuclear pore complex protein Nup98-Nup96"/>
    <property type="match status" value="1"/>
</dbReference>
<feature type="region of interest" description="Disordered" evidence="18">
    <location>
        <begin position="887"/>
        <end position="931"/>
    </location>
</feature>
<dbReference type="GO" id="GO:0051028">
    <property type="term" value="P:mRNA transport"/>
    <property type="evidence" value="ECO:0007669"/>
    <property type="project" value="UniProtKB-KW"/>
</dbReference>
<dbReference type="Gene3D" id="1.10.10.2360">
    <property type="match status" value="1"/>
</dbReference>
<dbReference type="SUPFAM" id="SSF82215">
    <property type="entry name" value="C-terminal autoproteolytic domain of nucleoporin nup98"/>
    <property type="match status" value="1"/>
</dbReference>
<evidence type="ECO:0000313" key="21">
    <source>
        <dbReference type="Proteomes" id="UP000838412"/>
    </source>
</evidence>
<dbReference type="GO" id="GO:0008139">
    <property type="term" value="F:nuclear localization sequence binding"/>
    <property type="evidence" value="ECO:0007669"/>
    <property type="project" value="TreeGrafter"/>
</dbReference>
<evidence type="ECO:0000256" key="7">
    <source>
        <dbReference type="ARBA" id="ARBA00022670"/>
    </source>
</evidence>
<dbReference type="GO" id="GO:0003723">
    <property type="term" value="F:RNA binding"/>
    <property type="evidence" value="ECO:0007669"/>
    <property type="project" value="TreeGrafter"/>
</dbReference>
<evidence type="ECO:0000256" key="13">
    <source>
        <dbReference type="ARBA" id="ARBA00022927"/>
    </source>
</evidence>
<keyword evidence="13" id="KW-0653">Protein transport</keyword>
<dbReference type="InterPro" id="IPR007230">
    <property type="entry name" value="Nup98_auto-Pept-S59_dom"/>
</dbReference>
<keyword evidence="7" id="KW-0645">Protease</keyword>
<feature type="compositionally biased region" description="Acidic residues" evidence="18">
    <location>
        <begin position="887"/>
        <end position="896"/>
    </location>
</feature>
<keyword evidence="10" id="KW-0068">Autocatalytic cleavage</keyword>
<dbReference type="InterPro" id="IPR036903">
    <property type="entry name" value="Nup98_auto-Pept-S59_dom_sf"/>
</dbReference>
<dbReference type="FunFam" id="1.10.10.2360:FF:000001">
    <property type="entry name" value="Nuclear pore complex protein Nup98-Nup96"/>
    <property type="match status" value="1"/>
</dbReference>
<comment type="subcellular location">
    <subcellularLocation>
        <location evidence="2">Nucleus membrane</location>
        <topology evidence="2">Peripheral membrane protein</topology>
        <orientation evidence="2">Nucleoplasmic side</orientation>
    </subcellularLocation>
    <subcellularLocation>
        <location evidence="1">Nucleus</location>
        <location evidence="1">Nuclear pore complex</location>
    </subcellularLocation>
    <subcellularLocation>
        <location evidence="3">Nucleus</location>
        <location evidence="3">Nucleoplasm</location>
    </subcellularLocation>
</comment>
<evidence type="ECO:0000256" key="2">
    <source>
        <dbReference type="ARBA" id="ARBA00004620"/>
    </source>
</evidence>